<feature type="transmembrane region" description="Helical" evidence="6">
    <location>
        <begin position="275"/>
        <end position="292"/>
    </location>
</feature>
<organism evidence="9 10">
    <name type="scientific">Emiliania huxleyi (strain CCMP1516)</name>
    <dbReference type="NCBI Taxonomy" id="280463"/>
    <lineage>
        <taxon>Eukaryota</taxon>
        <taxon>Haptista</taxon>
        <taxon>Haptophyta</taxon>
        <taxon>Prymnesiophyceae</taxon>
        <taxon>Isochrysidales</taxon>
        <taxon>Noelaerhabdaceae</taxon>
        <taxon>Emiliania</taxon>
    </lineage>
</organism>
<protein>
    <recommendedName>
        <fullName evidence="8">Sugar phosphate transporter domain-containing protein</fullName>
    </recommendedName>
</protein>
<dbReference type="Proteomes" id="UP000013827">
    <property type="component" value="Unassembled WGS sequence"/>
</dbReference>
<keyword evidence="2 6" id="KW-0812">Transmembrane</keyword>
<name>A0A0D3JQ12_EMIH1</name>
<evidence type="ECO:0000256" key="5">
    <source>
        <dbReference type="SAM" id="MobiDB-lite"/>
    </source>
</evidence>
<reference evidence="10" key="1">
    <citation type="journal article" date="2013" name="Nature">
        <title>Pan genome of the phytoplankton Emiliania underpins its global distribution.</title>
        <authorList>
            <person name="Read B.A."/>
            <person name="Kegel J."/>
            <person name="Klute M.J."/>
            <person name="Kuo A."/>
            <person name="Lefebvre S.C."/>
            <person name="Maumus F."/>
            <person name="Mayer C."/>
            <person name="Miller J."/>
            <person name="Monier A."/>
            <person name="Salamov A."/>
            <person name="Young J."/>
            <person name="Aguilar M."/>
            <person name="Claverie J.M."/>
            <person name="Frickenhaus S."/>
            <person name="Gonzalez K."/>
            <person name="Herman E.K."/>
            <person name="Lin Y.C."/>
            <person name="Napier J."/>
            <person name="Ogata H."/>
            <person name="Sarno A.F."/>
            <person name="Shmutz J."/>
            <person name="Schroeder D."/>
            <person name="de Vargas C."/>
            <person name="Verret F."/>
            <person name="von Dassow P."/>
            <person name="Valentin K."/>
            <person name="Van de Peer Y."/>
            <person name="Wheeler G."/>
            <person name="Dacks J.B."/>
            <person name="Delwiche C.F."/>
            <person name="Dyhrman S.T."/>
            <person name="Glockner G."/>
            <person name="John U."/>
            <person name="Richards T."/>
            <person name="Worden A.Z."/>
            <person name="Zhang X."/>
            <person name="Grigoriev I.V."/>
            <person name="Allen A.E."/>
            <person name="Bidle K."/>
            <person name="Borodovsky M."/>
            <person name="Bowler C."/>
            <person name="Brownlee C."/>
            <person name="Cock J.M."/>
            <person name="Elias M."/>
            <person name="Gladyshev V.N."/>
            <person name="Groth M."/>
            <person name="Guda C."/>
            <person name="Hadaegh A."/>
            <person name="Iglesias-Rodriguez M.D."/>
            <person name="Jenkins J."/>
            <person name="Jones B.M."/>
            <person name="Lawson T."/>
            <person name="Leese F."/>
            <person name="Lindquist E."/>
            <person name="Lobanov A."/>
            <person name="Lomsadze A."/>
            <person name="Malik S.B."/>
            <person name="Marsh M.E."/>
            <person name="Mackinder L."/>
            <person name="Mock T."/>
            <person name="Mueller-Roeber B."/>
            <person name="Pagarete A."/>
            <person name="Parker M."/>
            <person name="Probert I."/>
            <person name="Quesneville H."/>
            <person name="Raines C."/>
            <person name="Rensing S.A."/>
            <person name="Riano-Pachon D.M."/>
            <person name="Richier S."/>
            <person name="Rokitta S."/>
            <person name="Shiraiwa Y."/>
            <person name="Soanes D.M."/>
            <person name="van der Giezen M."/>
            <person name="Wahlund T.M."/>
            <person name="Williams B."/>
            <person name="Wilson W."/>
            <person name="Wolfe G."/>
            <person name="Wurch L.L."/>
        </authorList>
    </citation>
    <scope>NUCLEOTIDE SEQUENCE</scope>
</reference>
<feature type="chain" id="PRO_5044288173" description="Sugar phosphate transporter domain-containing protein" evidence="7">
    <location>
        <begin position="28"/>
        <end position="320"/>
    </location>
</feature>
<feature type="region of interest" description="Disordered" evidence="5">
    <location>
        <begin position="301"/>
        <end position="320"/>
    </location>
</feature>
<proteinExistence type="predicted"/>
<dbReference type="GeneID" id="17271143"/>
<evidence type="ECO:0000256" key="3">
    <source>
        <dbReference type="ARBA" id="ARBA00022989"/>
    </source>
</evidence>
<dbReference type="GO" id="GO:0016020">
    <property type="term" value="C:membrane"/>
    <property type="evidence" value="ECO:0007669"/>
    <property type="project" value="UniProtKB-SubCell"/>
</dbReference>
<evidence type="ECO:0000256" key="1">
    <source>
        <dbReference type="ARBA" id="ARBA00004141"/>
    </source>
</evidence>
<dbReference type="EnsemblProtists" id="EOD25597">
    <property type="protein sequence ID" value="EOD25597"/>
    <property type="gene ID" value="EMIHUDRAFT_237476"/>
</dbReference>
<dbReference type="HOGENOM" id="CLU_019048_0_0_1"/>
<evidence type="ECO:0000256" key="2">
    <source>
        <dbReference type="ARBA" id="ARBA00022692"/>
    </source>
</evidence>
<dbReference type="Pfam" id="PF03151">
    <property type="entry name" value="TPT"/>
    <property type="match status" value="2"/>
</dbReference>
<dbReference type="STRING" id="2903.R1CSH6"/>
<dbReference type="RefSeq" id="XP_005778026.1">
    <property type="nucleotide sequence ID" value="XM_005777969.1"/>
</dbReference>
<keyword evidence="3 6" id="KW-1133">Transmembrane helix</keyword>
<accession>A0A0D3JQ12</accession>
<dbReference type="eggNOG" id="KOG1441">
    <property type="taxonomic scope" value="Eukaryota"/>
</dbReference>
<evidence type="ECO:0000256" key="6">
    <source>
        <dbReference type="SAM" id="Phobius"/>
    </source>
</evidence>
<dbReference type="InterPro" id="IPR050186">
    <property type="entry name" value="TPT_transporter"/>
</dbReference>
<feature type="signal peptide" evidence="7">
    <location>
        <begin position="1"/>
        <end position="27"/>
    </location>
</feature>
<dbReference type="InterPro" id="IPR004853">
    <property type="entry name" value="Sugar_P_trans_dom"/>
</dbReference>
<feature type="transmembrane region" description="Helical" evidence="6">
    <location>
        <begin position="177"/>
        <end position="195"/>
    </location>
</feature>
<keyword evidence="10" id="KW-1185">Reference proteome</keyword>
<evidence type="ECO:0000256" key="7">
    <source>
        <dbReference type="SAM" id="SignalP"/>
    </source>
</evidence>
<evidence type="ECO:0000256" key="4">
    <source>
        <dbReference type="ARBA" id="ARBA00023136"/>
    </source>
</evidence>
<keyword evidence="7" id="KW-0732">Signal</keyword>
<evidence type="ECO:0000313" key="10">
    <source>
        <dbReference type="Proteomes" id="UP000013827"/>
    </source>
</evidence>
<feature type="transmembrane region" description="Helical" evidence="6">
    <location>
        <begin position="46"/>
        <end position="63"/>
    </location>
</feature>
<feature type="transmembrane region" description="Helical" evidence="6">
    <location>
        <begin position="123"/>
        <end position="143"/>
    </location>
</feature>
<dbReference type="PANTHER" id="PTHR11132">
    <property type="entry name" value="SOLUTE CARRIER FAMILY 35"/>
    <property type="match status" value="1"/>
</dbReference>
<dbReference type="KEGG" id="ehx:EMIHUDRAFT_237476"/>
<feature type="domain" description="Sugar phosphate transporter" evidence="8">
    <location>
        <begin position="45"/>
        <end position="198"/>
    </location>
</feature>
<dbReference type="PaxDb" id="2903-EOD25597"/>
<dbReference type="SUPFAM" id="SSF103481">
    <property type="entry name" value="Multidrug resistance efflux transporter EmrE"/>
    <property type="match status" value="2"/>
</dbReference>
<evidence type="ECO:0000259" key="8">
    <source>
        <dbReference type="Pfam" id="PF03151"/>
    </source>
</evidence>
<reference evidence="9" key="2">
    <citation type="submission" date="2024-10" db="UniProtKB">
        <authorList>
            <consortium name="EnsemblProtists"/>
        </authorList>
    </citation>
    <scope>IDENTIFICATION</scope>
</reference>
<comment type="subcellular location">
    <subcellularLocation>
        <location evidence="1">Membrane</location>
        <topology evidence="1">Multi-pass membrane protein</topology>
    </subcellularLocation>
</comment>
<dbReference type="AlphaFoldDB" id="A0A0D3JQ12"/>
<keyword evidence="4 6" id="KW-0472">Membrane</keyword>
<evidence type="ECO:0000313" key="9">
    <source>
        <dbReference type="EnsemblProtists" id="EOD25597"/>
    </source>
</evidence>
<sequence length="320" mass="34238">MLPSTARPRLRLRLRLLLLVAVAAASAAGAAKRARPAPSGVLGLRVALNVFAWWALNVVFNLCNKICLNTWPHPWALATSYWAIGSLCMLPLYLPLPRGPRTSSGRRSWLAVRQLPRLSSKEVASLLPIVALLCIGHATSTLAPAYGTVAFANIIKTAEPLFTCVFSYLLYKRTFSAHTYGSLLLVVCGVALFSTSDLTGAGASRLAKSTAPPMHGWRLAALLVFTGLMQYLSNEIAFCTLSIIHPVTYAVANTLKRSIVVAVSLLVFGNRLPPLGLAGAAMAIIGAFFYSLSMHAQHAAATPPSTPRRSDADAEAQEDC</sequence>
<feature type="domain" description="Sugar phosphate transporter" evidence="8">
    <location>
        <begin position="218"/>
        <end position="291"/>
    </location>
</feature>
<feature type="transmembrane region" description="Helical" evidence="6">
    <location>
        <begin position="150"/>
        <end position="171"/>
    </location>
</feature>
<dbReference type="InterPro" id="IPR037185">
    <property type="entry name" value="EmrE-like"/>
</dbReference>